<dbReference type="AlphaFoldDB" id="A0A5Q0H470"/>
<reference evidence="3" key="1">
    <citation type="journal article" date="2021" name="Curr. Microbiol.">
        <title>Complete genome of nocamycin-producing strain Saccharothrix syringae NRRL B-16468 reveals the biosynthetic potential for secondary metabolites.</title>
        <authorList>
            <person name="Mo X."/>
            <person name="Yang S."/>
        </authorList>
    </citation>
    <scope>NUCLEOTIDE SEQUENCE [LARGE SCALE GENOMIC DNA]</scope>
    <source>
        <strain evidence="3">ATCC 51364 / DSM 43886 / JCM 6844 / KCTC 9398 / NBRC 14523 / NRRL B-16468 / INA 2240</strain>
    </source>
</reference>
<organism evidence="2 3">
    <name type="scientific">Saccharothrix syringae</name>
    <name type="common">Nocardiopsis syringae</name>
    <dbReference type="NCBI Taxonomy" id="103733"/>
    <lineage>
        <taxon>Bacteria</taxon>
        <taxon>Bacillati</taxon>
        <taxon>Actinomycetota</taxon>
        <taxon>Actinomycetes</taxon>
        <taxon>Pseudonocardiales</taxon>
        <taxon>Pseudonocardiaceae</taxon>
        <taxon>Saccharothrix</taxon>
    </lineage>
</organism>
<dbReference type="GO" id="GO:0003700">
    <property type="term" value="F:DNA-binding transcription factor activity"/>
    <property type="evidence" value="ECO:0007669"/>
    <property type="project" value="InterPro"/>
</dbReference>
<dbReference type="GO" id="GO:0043565">
    <property type="term" value="F:sequence-specific DNA binding"/>
    <property type="evidence" value="ECO:0007669"/>
    <property type="project" value="InterPro"/>
</dbReference>
<keyword evidence="3" id="KW-1185">Reference proteome</keyword>
<protein>
    <recommendedName>
        <fullName evidence="1">HTH araC/xylS-type domain-containing protein</fullName>
    </recommendedName>
</protein>
<dbReference type="KEGG" id="ssyi:EKG83_27170"/>
<dbReference type="PROSITE" id="PS01124">
    <property type="entry name" value="HTH_ARAC_FAMILY_2"/>
    <property type="match status" value="1"/>
</dbReference>
<dbReference type="EMBL" id="CP034550">
    <property type="protein sequence ID" value="QFZ20600.1"/>
    <property type="molecule type" value="Genomic_DNA"/>
</dbReference>
<dbReference type="InterPro" id="IPR018060">
    <property type="entry name" value="HTH_AraC"/>
</dbReference>
<accession>A0A5Q0H470</accession>
<name>A0A5Q0H470_SACSY</name>
<dbReference type="OrthoDB" id="3206999at2"/>
<gene>
    <name evidence="2" type="ORF">EKG83_27170</name>
</gene>
<evidence type="ECO:0000313" key="3">
    <source>
        <dbReference type="Proteomes" id="UP000325787"/>
    </source>
</evidence>
<dbReference type="Proteomes" id="UP000325787">
    <property type="component" value="Chromosome"/>
</dbReference>
<proteinExistence type="predicted"/>
<evidence type="ECO:0000259" key="1">
    <source>
        <dbReference type="PROSITE" id="PS01124"/>
    </source>
</evidence>
<dbReference type="Gene3D" id="1.25.40.10">
    <property type="entry name" value="Tetratricopeptide repeat domain"/>
    <property type="match status" value="1"/>
</dbReference>
<feature type="domain" description="HTH araC/xylS-type" evidence="1">
    <location>
        <begin position="1"/>
        <end position="42"/>
    </location>
</feature>
<dbReference type="RefSeq" id="WP_157591572.1">
    <property type="nucleotide sequence ID" value="NZ_CP034550.1"/>
</dbReference>
<evidence type="ECO:0000313" key="2">
    <source>
        <dbReference type="EMBL" id="QFZ20600.1"/>
    </source>
</evidence>
<dbReference type="InterPro" id="IPR011990">
    <property type="entry name" value="TPR-like_helical_dom_sf"/>
</dbReference>
<sequence>MAAVLRAAVSVVASRVGFASANGFIMAFRREFGRTPAGTAGTGWKPSSDPPACLDRRVDDVRRLVERIVELAGDDEAALGDEVQGLGHDLWAAVGGGTQDVPPEAVVALAVLHWRRYLLLPLDADTADLNTALLFWDKLGEHAPPRVRRLLAEDRGDIRRTLDRAMEVASEAVRRDDPDLAHLAVDMLRRERAWVPEGPLRAVVQGSLAVALHTRFRRLRDPADLHTAIASASEGPDDVHNRGNLAVALTDRYALTGDVADLDEAVRLLRTSLAGDVDERTAARVTGRLASTLVDLYRNRGTPALLDEAIDLGRRVLDATPAEDLDAARNTLAGALRERYEAFGRPADLDEAIMMVRAAVEGSVADSPWRRTLTANLVELLLTRGDVEEACSRGLAALDETPPGHPARPQLAMNTGLALRVLGSDPERAHELEREALATTDRANDHWAAVAANVAHATIRRTEDPRAAVALAVESVRATPAGHPWLGWRLQVLANALEQVAERNGRRADRVKALMAWQKSISVTAAPVRTRLLSAIRAARWARDRLDDREEALICYATAIALLDRLAWRGLDRADRETMLGTHPGLVGEAASAALDAGDPSHALSLLEQGRSVLWTQHLAHHTATDDLHAASPELATRLAEVAAAFD</sequence>